<evidence type="ECO:0000313" key="4">
    <source>
        <dbReference type="EMBL" id="GGM09702.1"/>
    </source>
</evidence>
<comment type="similarity">
    <text evidence="1">Belongs to the short-chain dehydrogenases/reductases (SDR) family.</text>
</comment>
<dbReference type="Pfam" id="PF13561">
    <property type="entry name" value="adh_short_C2"/>
    <property type="match status" value="1"/>
</dbReference>
<accession>A0A917T573</accession>
<dbReference type="AlphaFoldDB" id="A0A917T573"/>
<comment type="caution">
    <text evidence="4">The sequence shown here is derived from an EMBL/GenBank/DDBJ whole genome shotgun (WGS) entry which is preliminary data.</text>
</comment>
<organism evidence="4 5">
    <name type="scientific">Pseudooceanicola nanhaiensis</name>
    <dbReference type="NCBI Taxonomy" id="375761"/>
    <lineage>
        <taxon>Bacteria</taxon>
        <taxon>Pseudomonadati</taxon>
        <taxon>Pseudomonadota</taxon>
        <taxon>Alphaproteobacteria</taxon>
        <taxon>Rhodobacterales</taxon>
        <taxon>Paracoccaceae</taxon>
        <taxon>Pseudooceanicola</taxon>
    </lineage>
</organism>
<dbReference type="PRINTS" id="PR00080">
    <property type="entry name" value="SDRFAMILY"/>
</dbReference>
<proteinExistence type="inferred from homology"/>
<dbReference type="Proteomes" id="UP000649829">
    <property type="component" value="Unassembled WGS sequence"/>
</dbReference>
<dbReference type="PANTHER" id="PTHR43618:SF8">
    <property type="entry name" value="7ALPHA-HYDROXYSTEROID DEHYDROGENASE"/>
    <property type="match status" value="1"/>
</dbReference>
<protein>
    <submittedName>
        <fullName evidence="4">3-oxoacyl-ACP reductase</fullName>
    </submittedName>
</protein>
<name>A0A917T573_9RHOB</name>
<evidence type="ECO:0000256" key="1">
    <source>
        <dbReference type="ARBA" id="ARBA00006484"/>
    </source>
</evidence>
<keyword evidence="3" id="KW-0560">Oxidoreductase</keyword>
<reference evidence="4" key="2">
    <citation type="submission" date="2020-09" db="EMBL/GenBank/DDBJ databases">
        <authorList>
            <person name="Sun Q."/>
            <person name="Zhou Y."/>
        </authorList>
    </citation>
    <scope>NUCLEOTIDE SEQUENCE</scope>
    <source>
        <strain evidence="4">CGMCC 1.6293</strain>
    </source>
</reference>
<dbReference type="PANTHER" id="PTHR43618">
    <property type="entry name" value="7-ALPHA-HYDROXYSTEROID DEHYDROGENASE"/>
    <property type="match status" value="1"/>
</dbReference>
<evidence type="ECO:0000313" key="5">
    <source>
        <dbReference type="Proteomes" id="UP000649829"/>
    </source>
</evidence>
<sequence>MTPDKLFDLTGKTALITGAATGIGYMAAEGLMGAGCNVMIASRKQHACEGAAKELNSLGLRGKAEGFAGDVGSEEGINALVEEVKSRTDRLNILMNNAGKTWGAPFEEFPYEAWSRVFDVNVTAMFVLTQKLIPLLKAAATPEDPARVINTGSIGGILPGGGQAYSYGVSKAAVHFMTETLSAKFAPQHITVNAIAPGPFMSKMMAFAIGTEEQREEAGKRIPLGRVGEAEDIQGAVLYLASRAGAYVSGHTIPIAGGMNAAPRTSSASAMAAQD</sequence>
<dbReference type="InterPro" id="IPR052178">
    <property type="entry name" value="Sec_Metab_Biosynth_SDR"/>
</dbReference>
<dbReference type="GO" id="GO:0016491">
    <property type="term" value="F:oxidoreductase activity"/>
    <property type="evidence" value="ECO:0007669"/>
    <property type="project" value="UniProtKB-KW"/>
</dbReference>
<dbReference type="PRINTS" id="PR00081">
    <property type="entry name" value="GDHRDH"/>
</dbReference>
<keyword evidence="5" id="KW-1185">Reference proteome</keyword>
<evidence type="ECO:0000256" key="3">
    <source>
        <dbReference type="ARBA" id="ARBA00023002"/>
    </source>
</evidence>
<dbReference type="EMBL" id="BMLF01000002">
    <property type="protein sequence ID" value="GGM09702.1"/>
    <property type="molecule type" value="Genomic_DNA"/>
</dbReference>
<dbReference type="FunFam" id="3.40.50.720:FF:000084">
    <property type="entry name" value="Short-chain dehydrogenase reductase"/>
    <property type="match status" value="1"/>
</dbReference>
<keyword evidence="2" id="KW-0521">NADP</keyword>
<dbReference type="PROSITE" id="PS00061">
    <property type="entry name" value="ADH_SHORT"/>
    <property type="match status" value="1"/>
</dbReference>
<gene>
    <name evidence="4" type="ORF">GCM10011534_34630</name>
</gene>
<reference evidence="4" key="1">
    <citation type="journal article" date="2014" name="Int. J. Syst. Evol. Microbiol.">
        <title>Complete genome sequence of Corynebacterium casei LMG S-19264T (=DSM 44701T), isolated from a smear-ripened cheese.</title>
        <authorList>
            <consortium name="US DOE Joint Genome Institute (JGI-PGF)"/>
            <person name="Walter F."/>
            <person name="Albersmeier A."/>
            <person name="Kalinowski J."/>
            <person name="Ruckert C."/>
        </authorList>
    </citation>
    <scope>NUCLEOTIDE SEQUENCE</scope>
    <source>
        <strain evidence="4">CGMCC 1.6293</strain>
    </source>
</reference>
<dbReference type="SUPFAM" id="SSF51735">
    <property type="entry name" value="NAD(P)-binding Rossmann-fold domains"/>
    <property type="match status" value="1"/>
</dbReference>
<dbReference type="InterPro" id="IPR020904">
    <property type="entry name" value="Sc_DH/Rdtase_CS"/>
</dbReference>
<dbReference type="InterPro" id="IPR002347">
    <property type="entry name" value="SDR_fam"/>
</dbReference>
<dbReference type="RefSeq" id="WP_028286780.1">
    <property type="nucleotide sequence ID" value="NZ_BMLF01000002.1"/>
</dbReference>
<dbReference type="InterPro" id="IPR036291">
    <property type="entry name" value="NAD(P)-bd_dom_sf"/>
</dbReference>
<evidence type="ECO:0000256" key="2">
    <source>
        <dbReference type="ARBA" id="ARBA00022857"/>
    </source>
</evidence>
<dbReference type="Gene3D" id="3.40.50.720">
    <property type="entry name" value="NAD(P)-binding Rossmann-like Domain"/>
    <property type="match status" value="1"/>
</dbReference>